<feature type="region of interest" description="Disordered" evidence="1">
    <location>
        <begin position="83"/>
        <end position="135"/>
    </location>
</feature>
<feature type="domain" description="Myb/SANT-like DNA-binding" evidence="2">
    <location>
        <begin position="7"/>
        <end position="85"/>
    </location>
</feature>
<dbReference type="Proteomes" id="UP001174136">
    <property type="component" value="Unassembled WGS sequence"/>
</dbReference>
<protein>
    <recommendedName>
        <fullName evidence="2">Myb/SANT-like DNA-binding domain-containing protein</fullName>
    </recommendedName>
</protein>
<evidence type="ECO:0000313" key="3">
    <source>
        <dbReference type="EMBL" id="KAK0148575.1"/>
    </source>
</evidence>
<dbReference type="PANTHER" id="PTHR23098">
    <property type="entry name" value="AGAP001331-PA-RELATED"/>
    <property type="match status" value="1"/>
</dbReference>
<evidence type="ECO:0000313" key="4">
    <source>
        <dbReference type="Proteomes" id="UP001174136"/>
    </source>
</evidence>
<dbReference type="EMBL" id="JAOPHQ010002010">
    <property type="protein sequence ID" value="KAK0148575.1"/>
    <property type="molecule type" value="Genomic_DNA"/>
</dbReference>
<evidence type="ECO:0000259" key="2">
    <source>
        <dbReference type="Pfam" id="PF13873"/>
    </source>
</evidence>
<reference evidence="3" key="1">
    <citation type="journal article" date="2023" name="Front. Mar. Sci.">
        <title>A new Merluccius polli reference genome to investigate the effects of global change in West African waters.</title>
        <authorList>
            <person name="Mateo J.L."/>
            <person name="Blanco-Fernandez C."/>
            <person name="Garcia-Vazquez E."/>
            <person name="Machado-Schiaffino G."/>
        </authorList>
    </citation>
    <scope>NUCLEOTIDE SEQUENCE</scope>
    <source>
        <strain evidence="3">C29</strain>
        <tissue evidence="3">Fin</tissue>
    </source>
</reference>
<dbReference type="AlphaFoldDB" id="A0AA47MYR2"/>
<feature type="compositionally biased region" description="Basic and acidic residues" evidence="1">
    <location>
        <begin position="364"/>
        <end position="377"/>
    </location>
</feature>
<gene>
    <name evidence="3" type="ORF">N1851_011098</name>
</gene>
<sequence>MATKKPRSSYFSSGELEILMTAYAESEHILLNKSNSVAAAKERELAWRKIADRVNACNPPTGTKRTWNQLKMKYKNIVQSANRKKAALKKTGGGPPLPPPLTEAEETALGQSSGRPVAEGISGGSQSDPAPLQDTGAYITFTDGVIRLINPSAITDLHAGDNDEDTVSAAIKREDVETPVESKIENGNYNVEEGPSTSTEQLTSSTEQLTSLPVKQLYKVYLQSQIDKSNLEMEHIRLQMTKTKMEMQLLDHQLKVGDVPTESLVISQLDCAAPQLEKSVCIGAMFWSKAAYWESPALASLSCLAAWESWKAASGWAESGSRVHSLSRRSPTPFRSSRKPKANAAFRRRFSSWRSLVKGTSSSQREEKATREVNSRR</sequence>
<dbReference type="InterPro" id="IPR028002">
    <property type="entry name" value="Myb_DNA-bind_5"/>
</dbReference>
<keyword evidence="4" id="KW-1185">Reference proteome</keyword>
<name>A0AA47MYR2_MERPO</name>
<dbReference type="Pfam" id="PF13873">
    <property type="entry name" value="Myb_DNA-bind_5"/>
    <property type="match status" value="1"/>
</dbReference>
<proteinExistence type="predicted"/>
<organism evidence="3 4">
    <name type="scientific">Merluccius polli</name>
    <name type="common">Benguela hake</name>
    <name type="synonym">Merluccius cadenati</name>
    <dbReference type="NCBI Taxonomy" id="89951"/>
    <lineage>
        <taxon>Eukaryota</taxon>
        <taxon>Metazoa</taxon>
        <taxon>Chordata</taxon>
        <taxon>Craniata</taxon>
        <taxon>Vertebrata</taxon>
        <taxon>Euteleostomi</taxon>
        <taxon>Actinopterygii</taxon>
        <taxon>Neopterygii</taxon>
        <taxon>Teleostei</taxon>
        <taxon>Neoteleostei</taxon>
        <taxon>Acanthomorphata</taxon>
        <taxon>Zeiogadaria</taxon>
        <taxon>Gadariae</taxon>
        <taxon>Gadiformes</taxon>
        <taxon>Gadoidei</taxon>
        <taxon>Merlucciidae</taxon>
        <taxon>Merluccius</taxon>
    </lineage>
</organism>
<evidence type="ECO:0000256" key="1">
    <source>
        <dbReference type="SAM" id="MobiDB-lite"/>
    </source>
</evidence>
<accession>A0AA47MYR2</accession>
<feature type="region of interest" description="Disordered" evidence="1">
    <location>
        <begin position="321"/>
        <end position="377"/>
    </location>
</feature>
<dbReference type="GO" id="GO:0005634">
    <property type="term" value="C:nucleus"/>
    <property type="evidence" value="ECO:0007669"/>
    <property type="project" value="TreeGrafter"/>
</dbReference>
<feature type="compositionally biased region" description="Basic residues" evidence="1">
    <location>
        <begin position="336"/>
        <end position="351"/>
    </location>
</feature>
<comment type="caution">
    <text evidence="3">The sequence shown here is derived from an EMBL/GenBank/DDBJ whole genome shotgun (WGS) entry which is preliminary data.</text>
</comment>
<dbReference type="PANTHER" id="PTHR23098:SF23">
    <property type="entry name" value="MYB-RELATED TRANSCRIPTION FACTOR, PARTNER OF PROFILIN-LIKE ISOFORM X2-RELATED"/>
    <property type="match status" value="1"/>
</dbReference>